<dbReference type="Pfam" id="PF01420">
    <property type="entry name" value="Methylase_S"/>
    <property type="match status" value="2"/>
</dbReference>
<reference evidence="5 6" key="1">
    <citation type="submission" date="2020-03" db="EMBL/GenBank/DDBJ databases">
        <title>Soil Listeria distribution.</title>
        <authorList>
            <person name="Liao J."/>
            <person name="Wiedmann M."/>
        </authorList>
    </citation>
    <scope>NUCLEOTIDE SEQUENCE [LARGE SCALE GENOMIC DNA]</scope>
    <source>
        <strain evidence="5 6">FSL L7-0435</strain>
    </source>
</reference>
<evidence type="ECO:0000259" key="4">
    <source>
        <dbReference type="Pfam" id="PF01420"/>
    </source>
</evidence>
<evidence type="ECO:0000313" key="5">
    <source>
        <dbReference type="EMBL" id="MBC2003095.1"/>
    </source>
</evidence>
<dbReference type="InterPro" id="IPR052021">
    <property type="entry name" value="Type-I_RS_S_subunit"/>
</dbReference>
<proteinExistence type="inferred from homology"/>
<dbReference type="InterPro" id="IPR044946">
    <property type="entry name" value="Restrct_endonuc_typeI_TRD_sf"/>
</dbReference>
<keyword evidence="3" id="KW-0238">DNA-binding</keyword>
<accession>A0A842CML1</accession>
<keyword evidence="5" id="KW-0540">Nuclease</keyword>
<comment type="caution">
    <text evidence="5">The sequence shown here is derived from an EMBL/GenBank/DDBJ whole genome shotgun (WGS) entry which is preliminary data.</text>
</comment>
<dbReference type="GO" id="GO:0009307">
    <property type="term" value="P:DNA restriction-modification system"/>
    <property type="evidence" value="ECO:0007669"/>
    <property type="project" value="UniProtKB-KW"/>
</dbReference>
<dbReference type="Gene3D" id="3.90.220.20">
    <property type="entry name" value="DNA methylase specificity domains"/>
    <property type="match status" value="2"/>
</dbReference>
<keyword evidence="2" id="KW-0680">Restriction system</keyword>
<evidence type="ECO:0000256" key="1">
    <source>
        <dbReference type="ARBA" id="ARBA00010923"/>
    </source>
</evidence>
<comment type="similarity">
    <text evidence="1">Belongs to the type-I restriction system S methylase family.</text>
</comment>
<dbReference type="Proteomes" id="UP000546806">
    <property type="component" value="Unassembled WGS sequence"/>
</dbReference>
<dbReference type="InterPro" id="IPR000055">
    <property type="entry name" value="Restrct_endonuc_typeI_TRD"/>
</dbReference>
<dbReference type="PANTHER" id="PTHR30408">
    <property type="entry name" value="TYPE-1 RESTRICTION ENZYME ECOKI SPECIFICITY PROTEIN"/>
    <property type="match status" value="1"/>
</dbReference>
<keyword evidence="5" id="KW-0378">Hydrolase</keyword>
<dbReference type="RefSeq" id="WP_185532611.1">
    <property type="nucleotide sequence ID" value="NZ_JAARWW010000002.1"/>
</dbReference>
<dbReference type="PANTHER" id="PTHR30408:SF12">
    <property type="entry name" value="TYPE I RESTRICTION ENZYME MJAVIII SPECIFICITY SUBUNIT"/>
    <property type="match status" value="1"/>
</dbReference>
<dbReference type="EMBL" id="JAARWW010000002">
    <property type="protein sequence ID" value="MBC2003095.1"/>
    <property type="molecule type" value="Genomic_DNA"/>
</dbReference>
<name>A0A842CML1_9LIST</name>
<organism evidence="5 6">
    <name type="scientific">Listeria booriae</name>
    <dbReference type="NCBI Taxonomy" id="1552123"/>
    <lineage>
        <taxon>Bacteria</taxon>
        <taxon>Bacillati</taxon>
        <taxon>Bacillota</taxon>
        <taxon>Bacilli</taxon>
        <taxon>Bacillales</taxon>
        <taxon>Listeriaceae</taxon>
        <taxon>Listeria</taxon>
    </lineage>
</organism>
<feature type="domain" description="Type I restriction modification DNA specificity" evidence="4">
    <location>
        <begin position="225"/>
        <end position="403"/>
    </location>
</feature>
<gene>
    <name evidence="5" type="ORF">HCA78_04885</name>
</gene>
<dbReference type="SUPFAM" id="SSF116734">
    <property type="entry name" value="DNA methylase specificity domain"/>
    <property type="match status" value="2"/>
</dbReference>
<evidence type="ECO:0000313" key="6">
    <source>
        <dbReference type="Proteomes" id="UP000546806"/>
    </source>
</evidence>
<dbReference type="GO" id="GO:0003677">
    <property type="term" value="F:DNA binding"/>
    <property type="evidence" value="ECO:0007669"/>
    <property type="project" value="UniProtKB-KW"/>
</dbReference>
<keyword evidence="5" id="KW-0255">Endonuclease</keyword>
<evidence type="ECO:0000256" key="3">
    <source>
        <dbReference type="ARBA" id="ARBA00023125"/>
    </source>
</evidence>
<dbReference type="AlphaFoldDB" id="A0A842CML1"/>
<dbReference type="GO" id="GO:0004519">
    <property type="term" value="F:endonuclease activity"/>
    <property type="evidence" value="ECO:0007669"/>
    <property type="project" value="UniProtKB-KW"/>
</dbReference>
<evidence type="ECO:0000256" key="2">
    <source>
        <dbReference type="ARBA" id="ARBA00022747"/>
    </source>
</evidence>
<sequence length="416" mass="47901">MSDKKRNVPVLRFNGFSDAWEQRKLGDMGKTFAGLSGKTKEDFGHGNAKYVTYMNVFSNPVSNHKMVESVEIDTKQQQVQYGDVFFTTSSETPEEVGMSSVWLENIKNVYLNSFCFGYRPTAIFAPYYLAFMLRSPILRKKFMLLAQGISRYNISKNKVMDIQVLIPALTEQKKIGAFFQHLDNTIALHQRKLDALKQMKKGFLQQLFPENGEKLPRVRFTGFQEEWEQRKLGDMGKTFAGLSGKTKEDFGHGNAKYVTYMNVFSNPVSNHKMVESVEIDTKQQQVQYGDVFFTTSSETPEEVGMSSVWLENIKNVYLNSFCFGYRPTAIFAPYYLAFMLRSPILRKKFMLLAQGISRYNISKNKVMDIQVLIPALTEQKKIGAFFQHLDNTIALYQYKLDQLNILKKACLQNMFI</sequence>
<feature type="domain" description="Type I restriction modification DNA specificity" evidence="4">
    <location>
        <begin position="19"/>
        <end position="198"/>
    </location>
</feature>
<protein>
    <submittedName>
        <fullName evidence="5">Restriction endonuclease subunit S</fullName>
    </submittedName>
</protein>